<sequence>MTTEQTRRPPGAPSGAWSALVRAALVAAVGGLLVSAAGFVLSGSSAGLGALAGTAFVLVVLVVGAFGVHWVSRTMPAVSLMFALLTYTFQVVLMGLLFVVLQNSGVLDGPLDRTWFAATIIAGTAVWVVAQVVTTTRQRIPVYELTEAGR</sequence>
<dbReference type="EMBL" id="BAABIM010000005">
    <property type="protein sequence ID" value="GAA4697163.1"/>
    <property type="molecule type" value="Genomic_DNA"/>
</dbReference>
<feature type="transmembrane region" description="Helical" evidence="1">
    <location>
        <begin position="113"/>
        <end position="133"/>
    </location>
</feature>
<reference evidence="3" key="1">
    <citation type="journal article" date="2019" name="Int. J. Syst. Evol. Microbiol.">
        <title>The Global Catalogue of Microorganisms (GCM) 10K type strain sequencing project: providing services to taxonomists for standard genome sequencing and annotation.</title>
        <authorList>
            <consortium name="The Broad Institute Genomics Platform"/>
            <consortium name="The Broad Institute Genome Sequencing Center for Infectious Disease"/>
            <person name="Wu L."/>
            <person name="Ma J."/>
        </authorList>
    </citation>
    <scope>NUCLEOTIDE SEQUENCE [LARGE SCALE GENOMIC DNA]</scope>
    <source>
        <strain evidence="3">JCM 18127</strain>
    </source>
</reference>
<keyword evidence="1" id="KW-1133">Transmembrane helix</keyword>
<accession>A0ABP8WZ97</accession>
<comment type="caution">
    <text evidence="2">The sequence shown here is derived from an EMBL/GenBank/DDBJ whole genome shotgun (WGS) entry which is preliminary data.</text>
</comment>
<protein>
    <recommendedName>
        <fullName evidence="4">ATP synthase protein I</fullName>
    </recommendedName>
</protein>
<feature type="transmembrane region" description="Helical" evidence="1">
    <location>
        <begin position="80"/>
        <end position="101"/>
    </location>
</feature>
<dbReference type="Proteomes" id="UP001500621">
    <property type="component" value="Unassembled WGS sequence"/>
</dbReference>
<feature type="transmembrane region" description="Helical" evidence="1">
    <location>
        <begin position="47"/>
        <end position="68"/>
    </location>
</feature>
<proteinExistence type="predicted"/>
<organism evidence="2 3">
    <name type="scientific">Nocardioides nanhaiensis</name>
    <dbReference type="NCBI Taxonomy" id="1476871"/>
    <lineage>
        <taxon>Bacteria</taxon>
        <taxon>Bacillati</taxon>
        <taxon>Actinomycetota</taxon>
        <taxon>Actinomycetes</taxon>
        <taxon>Propionibacteriales</taxon>
        <taxon>Nocardioidaceae</taxon>
        <taxon>Nocardioides</taxon>
    </lineage>
</organism>
<gene>
    <name evidence="2" type="ORF">GCM10023226_39500</name>
</gene>
<keyword evidence="1" id="KW-0472">Membrane</keyword>
<dbReference type="RefSeq" id="WP_345271432.1">
    <property type="nucleotide sequence ID" value="NZ_BAABIM010000005.1"/>
</dbReference>
<name>A0ABP8WZ97_9ACTN</name>
<keyword evidence="3" id="KW-1185">Reference proteome</keyword>
<evidence type="ECO:0000256" key="1">
    <source>
        <dbReference type="SAM" id="Phobius"/>
    </source>
</evidence>
<evidence type="ECO:0008006" key="4">
    <source>
        <dbReference type="Google" id="ProtNLM"/>
    </source>
</evidence>
<feature type="transmembrane region" description="Helical" evidence="1">
    <location>
        <begin position="20"/>
        <end position="41"/>
    </location>
</feature>
<evidence type="ECO:0000313" key="2">
    <source>
        <dbReference type="EMBL" id="GAA4697163.1"/>
    </source>
</evidence>
<evidence type="ECO:0000313" key="3">
    <source>
        <dbReference type="Proteomes" id="UP001500621"/>
    </source>
</evidence>
<keyword evidence="1" id="KW-0812">Transmembrane</keyword>